<dbReference type="SUPFAM" id="SSF49777">
    <property type="entry name" value="PEBP-like"/>
    <property type="match status" value="1"/>
</dbReference>
<dbReference type="AlphaFoldDB" id="A0A1H6FC44"/>
<evidence type="ECO:0000313" key="2">
    <source>
        <dbReference type="EMBL" id="SEH07660.1"/>
    </source>
</evidence>
<dbReference type="RefSeq" id="WP_103921290.1">
    <property type="nucleotide sequence ID" value="NZ_FMSV02000537.1"/>
</dbReference>
<feature type="chain" id="PRO_5014634428" evidence="1">
    <location>
        <begin position="20"/>
        <end position="231"/>
    </location>
</feature>
<dbReference type="EMBL" id="FMSV02000537">
    <property type="protein sequence ID" value="SEH07660.1"/>
    <property type="molecule type" value="Genomic_DNA"/>
</dbReference>
<protein>
    <submittedName>
        <fullName evidence="2">Putative kinase inhibitor</fullName>
    </submittedName>
</protein>
<organism evidence="2 3">
    <name type="scientific">Candidatus Venteria ishoeyi</name>
    <dbReference type="NCBI Taxonomy" id="1899563"/>
    <lineage>
        <taxon>Bacteria</taxon>
        <taxon>Pseudomonadati</taxon>
        <taxon>Pseudomonadota</taxon>
        <taxon>Gammaproteobacteria</taxon>
        <taxon>Thiotrichales</taxon>
        <taxon>Thiotrichaceae</taxon>
        <taxon>Venteria</taxon>
    </lineage>
</organism>
<dbReference type="InterPro" id="IPR005247">
    <property type="entry name" value="YbhB_YbcL/LppC-like"/>
</dbReference>
<dbReference type="Gene3D" id="3.90.280.10">
    <property type="entry name" value="PEBP-like"/>
    <property type="match status" value="1"/>
</dbReference>
<name>A0A1H6FC44_9GAMM</name>
<sequence length="231" mass="24866">MKKMTFILSLMLYSLSAWAVDEAEYDVTTSILTIPSVKIAESRVYDAQLQLNADGLFSLLSYSDTNPNVFTLSSPAISNGELLSQYQCEEKTNGVESSIPLSWSNVPSGTAALAVTMVHYPNSDDTSQPNAYLLLWGIDASVTEIEHGAADDGPWYLGANKDGNMVSYTSPCSPSTGSHEYTLNIYALSETPGSLPTENSLNVSYDVLMQAIDTVEVLGTASITFDSVTVD</sequence>
<dbReference type="InterPro" id="IPR008914">
    <property type="entry name" value="PEBP"/>
</dbReference>
<evidence type="ECO:0000313" key="3">
    <source>
        <dbReference type="Proteomes" id="UP000236724"/>
    </source>
</evidence>
<dbReference type="Proteomes" id="UP000236724">
    <property type="component" value="Unassembled WGS sequence"/>
</dbReference>
<proteinExistence type="predicted"/>
<dbReference type="InterPro" id="IPR036610">
    <property type="entry name" value="PEBP-like_sf"/>
</dbReference>
<dbReference type="OrthoDB" id="9797506at2"/>
<dbReference type="CDD" id="cd00865">
    <property type="entry name" value="PEBP_bact_arch"/>
    <property type="match status" value="1"/>
</dbReference>
<accession>A0A1H6FC44</accession>
<gene>
    <name evidence="2" type="ORF">MBHS_03544</name>
</gene>
<feature type="signal peptide" evidence="1">
    <location>
        <begin position="1"/>
        <end position="19"/>
    </location>
</feature>
<evidence type="ECO:0000256" key="1">
    <source>
        <dbReference type="SAM" id="SignalP"/>
    </source>
</evidence>
<keyword evidence="1" id="KW-0732">Signal</keyword>
<keyword evidence="3" id="KW-1185">Reference proteome</keyword>
<reference evidence="2 3" key="1">
    <citation type="submission" date="2016-10" db="EMBL/GenBank/DDBJ databases">
        <authorList>
            <person name="de Groot N.N."/>
        </authorList>
    </citation>
    <scope>NUCLEOTIDE SEQUENCE [LARGE SCALE GENOMIC DNA]</scope>
    <source>
        <strain evidence="2">MBHS1</strain>
    </source>
</reference>
<dbReference type="Pfam" id="PF01161">
    <property type="entry name" value="PBP"/>
    <property type="match status" value="1"/>
</dbReference>